<comment type="caution">
    <text evidence="1">The sequence shown here is derived from an EMBL/GenBank/DDBJ whole genome shotgun (WGS) entry which is preliminary data.</text>
</comment>
<organism evidence="1 2">
    <name type="scientific">Mogibacterium timidum ATCC 33093</name>
    <dbReference type="NCBI Taxonomy" id="1401079"/>
    <lineage>
        <taxon>Bacteria</taxon>
        <taxon>Bacillati</taxon>
        <taxon>Bacillota</taxon>
        <taxon>Clostridia</taxon>
        <taxon>Peptostreptococcales</taxon>
        <taxon>Anaerovoracaceae</taxon>
        <taxon>Mogibacterium</taxon>
    </lineage>
</organism>
<evidence type="ECO:0000313" key="1">
    <source>
        <dbReference type="EMBL" id="EUC59985.1"/>
    </source>
</evidence>
<dbReference type="AlphaFoldDB" id="X8J7K3"/>
<dbReference type="Proteomes" id="UP000022645">
    <property type="component" value="Unassembled WGS sequence"/>
</dbReference>
<name>X8J7K3_9FIRM</name>
<protein>
    <submittedName>
        <fullName evidence="1">Uncharacterized protein</fullName>
    </submittedName>
</protein>
<accession>X8J7K3</accession>
<evidence type="ECO:0000313" key="2">
    <source>
        <dbReference type="Proteomes" id="UP000022645"/>
    </source>
</evidence>
<gene>
    <name evidence="1" type="ORF">HMPREF0581_0925</name>
</gene>
<dbReference type="EMBL" id="JALU01000002">
    <property type="protein sequence ID" value="EUC59985.1"/>
    <property type="molecule type" value="Genomic_DNA"/>
</dbReference>
<sequence length="40" mass="4702">MSKTNIIKNKINTLSFWIYESLYLIKESFSELGAEAYSLR</sequence>
<reference evidence="1 2" key="1">
    <citation type="submission" date="2014-01" db="EMBL/GenBank/DDBJ databases">
        <authorList>
            <person name="Durkin A.S."/>
            <person name="McCorrison J."/>
            <person name="Torralba M."/>
            <person name="Gillis M."/>
            <person name="Haft D.H."/>
            <person name="Methe B."/>
            <person name="Sutton G."/>
            <person name="Nelson K.E."/>
        </authorList>
    </citation>
    <scope>NUCLEOTIDE SEQUENCE [LARGE SCALE GENOMIC DNA]</scope>
    <source>
        <strain evidence="1 2">ATCC 33093</strain>
    </source>
</reference>
<proteinExistence type="predicted"/>